<dbReference type="SUPFAM" id="SSF51735">
    <property type="entry name" value="NAD(P)-binding Rossmann-fold domains"/>
    <property type="match status" value="1"/>
</dbReference>
<dbReference type="InterPro" id="IPR009081">
    <property type="entry name" value="PP-bd_ACP"/>
</dbReference>
<dbReference type="InterPro" id="IPR010071">
    <property type="entry name" value="AA_adenyl_dom"/>
</dbReference>
<dbReference type="Pfam" id="PF00501">
    <property type="entry name" value="AMP-binding"/>
    <property type="match status" value="1"/>
</dbReference>
<dbReference type="RefSeq" id="WP_101291840.1">
    <property type="nucleotide sequence ID" value="NZ_CP162607.1"/>
</dbReference>
<name>A0AB39HW64_9PSED</name>
<dbReference type="EMBL" id="CP162607">
    <property type="protein sequence ID" value="XDK36489.1"/>
    <property type="molecule type" value="Genomic_DNA"/>
</dbReference>
<accession>A0AB39HW64</accession>
<dbReference type="InterPro" id="IPR045851">
    <property type="entry name" value="AMP-bd_C_sf"/>
</dbReference>
<dbReference type="PANTHER" id="PTHR44845">
    <property type="entry name" value="CARRIER DOMAIN-CONTAINING PROTEIN"/>
    <property type="match status" value="1"/>
</dbReference>
<dbReference type="Gene3D" id="3.40.50.720">
    <property type="entry name" value="NAD(P)-binding Rossmann-like Domain"/>
    <property type="match status" value="1"/>
</dbReference>
<dbReference type="NCBIfam" id="TIGR01746">
    <property type="entry name" value="Thioester-redct"/>
    <property type="match status" value="1"/>
</dbReference>
<evidence type="ECO:0000259" key="3">
    <source>
        <dbReference type="PROSITE" id="PS50075"/>
    </source>
</evidence>
<dbReference type="SUPFAM" id="SSF47336">
    <property type="entry name" value="ACP-like"/>
    <property type="match status" value="1"/>
</dbReference>
<gene>
    <name evidence="4" type="ORF">AB4Y39_22740</name>
</gene>
<dbReference type="InterPro" id="IPR000873">
    <property type="entry name" value="AMP-dep_synth/lig_dom"/>
</dbReference>
<protein>
    <submittedName>
        <fullName evidence="4">Amino acid adenylation domain-containing protein</fullName>
    </submittedName>
</protein>
<feature type="domain" description="Carrier" evidence="3">
    <location>
        <begin position="686"/>
        <end position="763"/>
    </location>
</feature>
<dbReference type="InterPro" id="IPR036736">
    <property type="entry name" value="ACP-like_sf"/>
</dbReference>
<dbReference type="PANTHER" id="PTHR44845:SF6">
    <property type="entry name" value="BETA-ALANINE-ACTIVATING ENZYME"/>
    <property type="match status" value="1"/>
</dbReference>
<dbReference type="CDD" id="cd05930">
    <property type="entry name" value="A_NRPS"/>
    <property type="match status" value="1"/>
</dbReference>
<keyword evidence="1" id="KW-0596">Phosphopantetheine</keyword>
<evidence type="ECO:0000256" key="2">
    <source>
        <dbReference type="ARBA" id="ARBA00022553"/>
    </source>
</evidence>
<dbReference type="Gene3D" id="1.10.1200.10">
    <property type="entry name" value="ACP-like"/>
    <property type="match status" value="1"/>
</dbReference>
<dbReference type="Gene3D" id="3.30.300.30">
    <property type="match status" value="1"/>
</dbReference>
<dbReference type="InterPro" id="IPR013120">
    <property type="entry name" value="FAR_NAD-bd"/>
</dbReference>
<sequence length="1152" mass="129189">MRRLDILLIGNSPALTLINQEIEQYGHAVAQVTSSQAMAQLPWHPPHLVIDDGSLTLDPSDWQVWKNCPLLSLRLGVYQQPNSDLPAIELLCWTGSFTAQRLIERQQVAPVLSGNGQQLRQQTIDVLLETLALQISRFSRNPDHLLELVAINPGPHDHEQNLGWLEQLAFVHRFNQTRSPELLRQAGIPLIERLDQSLRRYAHKPALNLDGQRMDYHHLHAQAVAIQQQLLPLLPAAVNPTQAVVVGVCIGKSPALYASLLAVLGCDVVYLPLDPNQPAQRLRQILGDARACVLLHDGQFVYEGPNLTALDVRQLPAVKQAPLPALMLQRPALDNPCVAIYTSGTTGQPKGVLLSQRNLSHFQAWYSAHVQLSQDCRVLQFSTIGFDASLLDILPTWICGAELVVPNEDQRRDPQQLLTLIHQQQVSHAFLPPALLSILPLERGLGLTHLITGGDVCEPGVITQLAERCQLHNIYGPTETSVLATTRVLRPGDNPRNLGRPIANTQVLILDQDLLPVAEQQPGELYIDGPGVGLGYLNNPQLSDERFVQINLADGSRRRLYRTGDIGKWTADGIELCGRRDNQVKIRGFRVEPEEIEHCLRTSGLFRQLAVVIDEQRRILVFAAHPTSEGAEQALREHAERNLPDYMRPTLYRRVAHMPYTANGKVDRHSLMQLPLELPQNNQRRAPANAIEKQLLRVWSMLLELPEEDISTDDSFFNLGGHSILLSRLLLSVREQFSRGIPINRFIEMPTLCRLAQLIGGDANQAGEIDPQAEQDCRRELGLTIRPLAQLGDVHKVIVTGANSFLGVHLVEALLAWGASEVACLVRRNAHQSASERFYQALEENQLGALDLARVKVFDADLRLPQLGLSAADYDYLDNHYGALLHNAAQVNHVLDYQTLARDNVEPLFECLRLCEGRRKKVVNFISTLSACSAIDSDGLVLEQGPANTPPIYLRNGYNLSKWVGERILQRARAEGVWVNLYRPGNISFNSRTGVCQPQRNRLMLMLKGSLQLGQVPALELNFDLMPVDFLARFIAFHSSRYQDAQAVFNLHNPEPLSWRSYVSAFRDHVWPFELVSVEQWQQQLQRVDRDNALFDVLGFYLDGFEEDIGDISNIQHANARAGVKRMGTCYPAKTPELLQRGRQYLHQIEFL</sequence>
<dbReference type="SUPFAM" id="SSF56801">
    <property type="entry name" value="Acetyl-CoA synthetase-like"/>
    <property type="match status" value="1"/>
</dbReference>
<dbReference type="Gene3D" id="3.40.50.12780">
    <property type="entry name" value="N-terminal domain of ligase-like"/>
    <property type="match status" value="1"/>
</dbReference>
<dbReference type="Pfam" id="PF00550">
    <property type="entry name" value="PP-binding"/>
    <property type="match status" value="1"/>
</dbReference>
<dbReference type="PROSITE" id="PS50075">
    <property type="entry name" value="CARRIER"/>
    <property type="match status" value="1"/>
</dbReference>
<proteinExistence type="predicted"/>
<keyword evidence="2" id="KW-0597">Phosphoprotein</keyword>
<organism evidence="4">
    <name type="scientific">Pseudomonas sp. Hg7Tf</name>
    <dbReference type="NCBI Taxonomy" id="3236988"/>
    <lineage>
        <taxon>Bacteria</taxon>
        <taxon>Pseudomonadati</taxon>
        <taxon>Pseudomonadota</taxon>
        <taxon>Gammaproteobacteria</taxon>
        <taxon>Pseudomonadales</taxon>
        <taxon>Pseudomonadaceae</taxon>
        <taxon>Pseudomonas</taxon>
    </lineage>
</organism>
<dbReference type="Pfam" id="PF07993">
    <property type="entry name" value="NAD_binding_4"/>
    <property type="match status" value="1"/>
</dbReference>
<dbReference type="InterPro" id="IPR036291">
    <property type="entry name" value="NAD(P)-bd_dom_sf"/>
</dbReference>
<dbReference type="InterPro" id="IPR042099">
    <property type="entry name" value="ANL_N_sf"/>
</dbReference>
<evidence type="ECO:0000313" key="4">
    <source>
        <dbReference type="EMBL" id="XDK36489.1"/>
    </source>
</evidence>
<evidence type="ECO:0000256" key="1">
    <source>
        <dbReference type="ARBA" id="ARBA00022450"/>
    </source>
</evidence>
<dbReference type="CDD" id="cd05235">
    <property type="entry name" value="SDR_e1"/>
    <property type="match status" value="1"/>
</dbReference>
<reference evidence="4" key="1">
    <citation type="submission" date="2024-07" db="EMBL/GenBank/DDBJ databases">
        <title>Identification and characteristics of a novel species of coltsfoot's symbiotic bacteria.</title>
        <authorList>
            <person name="Juszczyk A."/>
            <person name="Jasielczuk I."/>
            <person name="Gurgul A."/>
            <person name="Rogala M."/>
            <person name="Kowalczyk A."/>
            <person name="Szmatola T."/>
            <person name="Kosecka-Strojek M."/>
            <person name="Arent Z."/>
            <person name="Latowski D."/>
        </authorList>
    </citation>
    <scope>NUCLEOTIDE SEQUENCE</scope>
    <source>
        <strain evidence="4">Hg7Tf</strain>
    </source>
</reference>
<dbReference type="NCBIfam" id="TIGR01733">
    <property type="entry name" value="AA-adenyl-dom"/>
    <property type="match status" value="1"/>
</dbReference>
<dbReference type="AlphaFoldDB" id="A0AB39HW64"/>
<dbReference type="InterPro" id="IPR010080">
    <property type="entry name" value="Thioester_reductase-like_dom"/>
</dbReference>